<reference evidence="2 3" key="1">
    <citation type="submission" date="2024-10" db="EMBL/GenBank/DDBJ databases">
        <title>The Natural Products Discovery Center: Release of the First 8490 Sequenced Strains for Exploring Actinobacteria Biosynthetic Diversity.</title>
        <authorList>
            <person name="Kalkreuter E."/>
            <person name="Kautsar S.A."/>
            <person name="Yang D."/>
            <person name="Bader C.D."/>
            <person name="Teijaro C.N."/>
            <person name="Fluegel L."/>
            <person name="Davis C.M."/>
            <person name="Simpson J.R."/>
            <person name="Lauterbach L."/>
            <person name="Steele A.D."/>
            <person name="Gui C."/>
            <person name="Meng S."/>
            <person name="Li G."/>
            <person name="Viehrig K."/>
            <person name="Ye F."/>
            <person name="Su P."/>
            <person name="Kiefer A.F."/>
            <person name="Nichols A."/>
            <person name="Cepeda A.J."/>
            <person name="Yan W."/>
            <person name="Fan B."/>
            <person name="Jiang Y."/>
            <person name="Adhikari A."/>
            <person name="Zheng C.-J."/>
            <person name="Schuster L."/>
            <person name="Cowan T.M."/>
            <person name="Smanski M.J."/>
            <person name="Chevrette M.G."/>
            <person name="De Carvalho L.P.S."/>
            <person name="Shen B."/>
        </authorList>
    </citation>
    <scope>NUCLEOTIDE SEQUENCE [LARGE SCALE GENOMIC DNA]</scope>
    <source>
        <strain evidence="2 3">NPDC002173</strain>
    </source>
</reference>
<dbReference type="PROSITE" id="PS51340">
    <property type="entry name" value="MOSC"/>
    <property type="match status" value="1"/>
</dbReference>
<dbReference type="PANTHER" id="PTHR14237">
    <property type="entry name" value="MOLYBDOPTERIN COFACTOR SULFURASE MOSC"/>
    <property type="match status" value="1"/>
</dbReference>
<organism evidence="2 3">
    <name type="scientific">Microtetraspora malaysiensis</name>
    <dbReference type="NCBI Taxonomy" id="161358"/>
    <lineage>
        <taxon>Bacteria</taxon>
        <taxon>Bacillati</taxon>
        <taxon>Actinomycetota</taxon>
        <taxon>Actinomycetes</taxon>
        <taxon>Streptosporangiales</taxon>
        <taxon>Streptosporangiaceae</taxon>
        <taxon>Microtetraspora</taxon>
    </lineage>
</organism>
<protein>
    <submittedName>
        <fullName evidence="2">MOSC domain-containing protein</fullName>
    </submittedName>
</protein>
<dbReference type="InterPro" id="IPR011037">
    <property type="entry name" value="Pyrv_Knase-like_insert_dom_sf"/>
</dbReference>
<dbReference type="Pfam" id="PF03473">
    <property type="entry name" value="MOSC"/>
    <property type="match status" value="1"/>
</dbReference>
<dbReference type="Pfam" id="PF03476">
    <property type="entry name" value="MOSC_N"/>
    <property type="match status" value="1"/>
</dbReference>
<evidence type="ECO:0000313" key="3">
    <source>
        <dbReference type="Proteomes" id="UP001602013"/>
    </source>
</evidence>
<feature type="domain" description="MOSC" evidence="1">
    <location>
        <begin position="123"/>
        <end position="295"/>
    </location>
</feature>
<sequence>MPGRFAPGRFALEVAGRALYRVIMRLRNIHIYPLKSASGVPVDAATIEPWGLDGDRRWAVIGDDGDNLWLGEFPRMLSVTARNLQDGGLHLAAPGLPELVVPPATGPRVPVGFTGLDHAVAADAAAHAWFSTLLGLPARLVWLDDPRRRAVPPAHGGLPGEVVSFAWDAPLLLTSASSLRRLDEWIAAGAAEHGEEPSGPLSMVRFRPNVVVEGAGPYEEDGWAEVRIGEVDFRVSERCDRCAVTTIDPDTWVKGKEPIRTLARHRRWDGKTWFGVRLVPRTPGKIAVGDPATVLSRASSA</sequence>
<evidence type="ECO:0000259" key="1">
    <source>
        <dbReference type="PROSITE" id="PS51340"/>
    </source>
</evidence>
<gene>
    <name evidence="2" type="ORF">ACFYXI_27400</name>
</gene>
<dbReference type="SUPFAM" id="SSF141673">
    <property type="entry name" value="MOSC N-terminal domain-like"/>
    <property type="match status" value="1"/>
</dbReference>
<dbReference type="RefSeq" id="WP_387415300.1">
    <property type="nucleotide sequence ID" value="NZ_JBIASD010000020.1"/>
</dbReference>
<proteinExistence type="predicted"/>
<name>A0ABW6SWJ1_9ACTN</name>
<comment type="caution">
    <text evidence="2">The sequence shown here is derived from an EMBL/GenBank/DDBJ whole genome shotgun (WGS) entry which is preliminary data.</text>
</comment>
<dbReference type="InterPro" id="IPR005302">
    <property type="entry name" value="MoCF_Sase_C"/>
</dbReference>
<accession>A0ABW6SWJ1</accession>
<keyword evidence="3" id="KW-1185">Reference proteome</keyword>
<dbReference type="EMBL" id="JBIASD010000020">
    <property type="protein sequence ID" value="MFF3669321.1"/>
    <property type="molecule type" value="Genomic_DNA"/>
</dbReference>
<evidence type="ECO:0000313" key="2">
    <source>
        <dbReference type="EMBL" id="MFF3669321.1"/>
    </source>
</evidence>
<dbReference type="SUPFAM" id="SSF50800">
    <property type="entry name" value="PK beta-barrel domain-like"/>
    <property type="match status" value="1"/>
</dbReference>
<dbReference type="Proteomes" id="UP001602013">
    <property type="component" value="Unassembled WGS sequence"/>
</dbReference>
<dbReference type="PANTHER" id="PTHR14237:SF19">
    <property type="entry name" value="MITOCHONDRIAL AMIDOXIME REDUCING COMPONENT 1"/>
    <property type="match status" value="1"/>
</dbReference>
<dbReference type="InterPro" id="IPR005303">
    <property type="entry name" value="MOCOS_middle"/>
</dbReference>